<feature type="region of interest" description="Disordered" evidence="1">
    <location>
        <begin position="99"/>
        <end position="118"/>
    </location>
</feature>
<reference evidence="2 3" key="1">
    <citation type="submission" date="2023-03" db="EMBL/GenBank/DDBJ databases">
        <title>Genome insight into feeding habits of ladybird beetles.</title>
        <authorList>
            <person name="Li H.-S."/>
            <person name="Huang Y.-H."/>
            <person name="Pang H."/>
        </authorList>
    </citation>
    <scope>NUCLEOTIDE SEQUENCE [LARGE SCALE GENOMIC DNA]</scope>
    <source>
        <strain evidence="2">SYSU_2023b</strain>
        <tissue evidence="2">Whole body</tissue>
    </source>
</reference>
<keyword evidence="3" id="KW-1185">Reference proteome</keyword>
<dbReference type="EMBL" id="JARQZJ010000002">
    <property type="protein sequence ID" value="KAK9870212.1"/>
    <property type="molecule type" value="Genomic_DNA"/>
</dbReference>
<gene>
    <name evidence="2" type="ORF">WA026_006296</name>
</gene>
<proteinExistence type="predicted"/>
<accession>A0AAW1TQ69</accession>
<comment type="caution">
    <text evidence="2">The sequence shown here is derived from an EMBL/GenBank/DDBJ whole genome shotgun (WGS) entry which is preliminary data.</text>
</comment>
<evidence type="ECO:0000313" key="2">
    <source>
        <dbReference type="EMBL" id="KAK9870212.1"/>
    </source>
</evidence>
<evidence type="ECO:0000313" key="3">
    <source>
        <dbReference type="Proteomes" id="UP001431783"/>
    </source>
</evidence>
<sequence>MSKDTVPPDKGGGSLSSINILSQSFKVLDGVDDEMDHQTLDSISENLVSPFHLQNVSQPTSDLNPSIIGASKINNSCNDTNKLINSQSQLPADNNFSGVLSSSKSHNQIPSSNQDTIMNNINFPQIKNKKRKMFTSYKDSDVWKKHLEIISTPSNRDQNNSLELSVRTSQNPSTVKSNTEKF</sequence>
<protein>
    <submittedName>
        <fullName evidence="2">Uncharacterized protein</fullName>
    </submittedName>
</protein>
<organism evidence="2 3">
    <name type="scientific">Henosepilachna vigintioctopunctata</name>
    <dbReference type="NCBI Taxonomy" id="420089"/>
    <lineage>
        <taxon>Eukaryota</taxon>
        <taxon>Metazoa</taxon>
        <taxon>Ecdysozoa</taxon>
        <taxon>Arthropoda</taxon>
        <taxon>Hexapoda</taxon>
        <taxon>Insecta</taxon>
        <taxon>Pterygota</taxon>
        <taxon>Neoptera</taxon>
        <taxon>Endopterygota</taxon>
        <taxon>Coleoptera</taxon>
        <taxon>Polyphaga</taxon>
        <taxon>Cucujiformia</taxon>
        <taxon>Coccinelloidea</taxon>
        <taxon>Coccinellidae</taxon>
        <taxon>Epilachninae</taxon>
        <taxon>Epilachnini</taxon>
        <taxon>Henosepilachna</taxon>
    </lineage>
</organism>
<name>A0AAW1TQ69_9CUCU</name>
<feature type="region of interest" description="Disordered" evidence="1">
    <location>
        <begin position="153"/>
        <end position="182"/>
    </location>
</feature>
<evidence type="ECO:0000256" key="1">
    <source>
        <dbReference type="SAM" id="MobiDB-lite"/>
    </source>
</evidence>
<dbReference type="Proteomes" id="UP001431783">
    <property type="component" value="Unassembled WGS sequence"/>
</dbReference>
<dbReference type="AlphaFoldDB" id="A0AAW1TQ69"/>